<evidence type="ECO:0000256" key="4">
    <source>
        <dbReference type="ARBA" id="ARBA00022679"/>
    </source>
</evidence>
<comment type="pathway">
    <text evidence="1 7">Pyrimidine metabolism; UMP biosynthesis via de novo pathway; UMP from orotate: step 1/2.</text>
</comment>
<keyword evidence="4 7" id="KW-0808">Transferase</keyword>
<feature type="binding site" evidence="7">
    <location>
        <position position="147"/>
    </location>
    <ligand>
        <name>orotate</name>
        <dbReference type="ChEBI" id="CHEBI:30839"/>
    </ligand>
</feature>
<dbReference type="EMBL" id="SOJT01000193">
    <property type="protein sequence ID" value="TET27290.1"/>
    <property type="molecule type" value="Genomic_DNA"/>
</dbReference>
<feature type="domain" description="Phosphoribosyltransferase" evidence="8">
    <location>
        <begin position="64"/>
        <end position="151"/>
    </location>
</feature>
<reference evidence="9 10" key="1">
    <citation type="submission" date="2019-03" db="EMBL/GenBank/DDBJ databases">
        <title>Metabolic potential of uncultured bacteria and archaea associated with petroleum seepage in deep-sea sediments.</title>
        <authorList>
            <person name="Dong X."/>
            <person name="Hubert C."/>
        </authorList>
    </citation>
    <scope>NUCLEOTIDE SEQUENCE [LARGE SCALE GENOMIC DNA]</scope>
    <source>
        <strain evidence="9">E44_bin3</strain>
    </source>
</reference>
<dbReference type="InterPro" id="IPR023031">
    <property type="entry name" value="OPRT"/>
</dbReference>
<dbReference type="GO" id="GO:0044205">
    <property type="term" value="P:'de novo' UMP biosynthetic process"/>
    <property type="evidence" value="ECO:0007669"/>
    <property type="project" value="UniProtKB-UniRule"/>
</dbReference>
<dbReference type="GO" id="GO:0000287">
    <property type="term" value="F:magnesium ion binding"/>
    <property type="evidence" value="ECO:0007669"/>
    <property type="project" value="UniProtKB-UniRule"/>
</dbReference>
<comment type="function">
    <text evidence="7">Catalyzes the transfer of a ribosyl phosphate group from 5-phosphoribose 1-diphosphate to orotate, leading to the formation of orotidine monophosphate (OMP).</text>
</comment>
<comment type="cofactor">
    <cofactor evidence="7">
        <name>Mg(2+)</name>
        <dbReference type="ChEBI" id="CHEBI:18420"/>
    </cofactor>
</comment>
<dbReference type="GO" id="GO:0004588">
    <property type="term" value="F:orotate phosphoribosyltransferase activity"/>
    <property type="evidence" value="ECO:0007669"/>
    <property type="project" value="UniProtKB-UniRule"/>
</dbReference>
<feature type="binding site" description="in other chain" evidence="7">
    <location>
        <begin position="115"/>
        <end position="123"/>
    </location>
    <ligand>
        <name>5-phospho-alpha-D-ribose 1-diphosphate</name>
        <dbReference type="ChEBI" id="CHEBI:58017"/>
        <note>ligand shared between dimeric partners</note>
    </ligand>
</feature>
<dbReference type="GO" id="GO:0019856">
    <property type="term" value="P:pyrimidine nucleobase biosynthetic process"/>
    <property type="evidence" value="ECO:0007669"/>
    <property type="project" value="InterPro"/>
</dbReference>
<dbReference type="Gene3D" id="3.40.50.2020">
    <property type="match status" value="1"/>
</dbReference>
<dbReference type="InterPro" id="IPR029057">
    <property type="entry name" value="PRTase-like"/>
</dbReference>
<dbReference type="InterPro" id="IPR006273">
    <property type="entry name" value="Orotate_PRibTrfase_bac"/>
</dbReference>
<proteinExistence type="inferred from homology"/>
<evidence type="ECO:0000313" key="10">
    <source>
        <dbReference type="Proteomes" id="UP000316517"/>
    </source>
</evidence>
<evidence type="ECO:0000259" key="8">
    <source>
        <dbReference type="Pfam" id="PF00156"/>
    </source>
</evidence>
<gene>
    <name evidence="7" type="primary">pyrE</name>
    <name evidence="9" type="ORF">E3J68_04430</name>
</gene>
<evidence type="ECO:0000256" key="1">
    <source>
        <dbReference type="ARBA" id="ARBA00004889"/>
    </source>
</evidence>
<feature type="binding site" evidence="7">
    <location>
        <position position="119"/>
    </location>
    <ligand>
        <name>orotate</name>
        <dbReference type="ChEBI" id="CHEBI:30839"/>
    </ligand>
</feature>
<dbReference type="Pfam" id="PF00156">
    <property type="entry name" value="Pribosyltran"/>
    <property type="match status" value="1"/>
</dbReference>
<comment type="caution">
    <text evidence="9">The sequence shown here is derived from an EMBL/GenBank/DDBJ whole genome shotgun (WGS) entry which is preliminary data.</text>
</comment>
<keyword evidence="3 7" id="KW-0328">Glycosyltransferase</keyword>
<dbReference type="UniPathway" id="UPA00070">
    <property type="reaction ID" value="UER00119"/>
</dbReference>
<dbReference type="PANTHER" id="PTHR19278:SF9">
    <property type="entry name" value="URIDINE 5'-MONOPHOSPHATE SYNTHASE"/>
    <property type="match status" value="1"/>
</dbReference>
<dbReference type="HAMAP" id="MF_01208">
    <property type="entry name" value="PyrE"/>
    <property type="match status" value="1"/>
</dbReference>
<dbReference type="CDD" id="cd06223">
    <property type="entry name" value="PRTases_typeI"/>
    <property type="match status" value="1"/>
</dbReference>
<sequence>MLTSKEVLAIFREREAYLEGHFELSSGLHSGRYLQAALVLQYPSDATKLCRSLAYLFEGLEVEAVISPAIGGIVVGQKVAEALEARAIFAEREKGYFTLRRGFRVNPGEKVLVVEDVMTTGGSVKGIVRLVELSGGKVAGVGCLVDRSGGKIFFDLKNKEELVQRRIYPKSLVSLEIQAYPKAECPFCKEGVPLVKPGSRVREG</sequence>
<keyword evidence="5 7" id="KW-0460">Magnesium</keyword>
<comment type="catalytic activity">
    <reaction evidence="7">
        <text>orotidine 5'-phosphate + diphosphate = orotate + 5-phospho-alpha-D-ribose 1-diphosphate</text>
        <dbReference type="Rhea" id="RHEA:10380"/>
        <dbReference type="ChEBI" id="CHEBI:30839"/>
        <dbReference type="ChEBI" id="CHEBI:33019"/>
        <dbReference type="ChEBI" id="CHEBI:57538"/>
        <dbReference type="ChEBI" id="CHEBI:58017"/>
        <dbReference type="EC" id="2.4.2.10"/>
    </reaction>
</comment>
<dbReference type="InterPro" id="IPR000836">
    <property type="entry name" value="PRTase_dom"/>
</dbReference>
<evidence type="ECO:0000256" key="5">
    <source>
        <dbReference type="ARBA" id="ARBA00022842"/>
    </source>
</evidence>
<dbReference type="AlphaFoldDB" id="A0A523TAD8"/>
<evidence type="ECO:0000256" key="7">
    <source>
        <dbReference type="HAMAP-Rule" id="MF_01208"/>
    </source>
</evidence>
<name>A0A523TAD8_UNCAE</name>
<comment type="similarity">
    <text evidence="7">Belongs to the purine/pyrimidine phosphoribosyltransferase family. PyrE subfamily.</text>
</comment>
<dbReference type="PANTHER" id="PTHR19278">
    <property type="entry name" value="OROTATE PHOSPHORIBOSYLTRANSFERASE"/>
    <property type="match status" value="1"/>
</dbReference>
<dbReference type="EC" id="2.4.2.10" evidence="2 7"/>
<comment type="caution">
    <text evidence="7">Lacks conserved residue(s) required for the propagation of feature annotation.</text>
</comment>
<protein>
    <recommendedName>
        <fullName evidence="2 7">Orotate phosphoribosyltransferase</fullName>
        <shortName evidence="7">OPRT</shortName>
        <shortName evidence="7">OPRTase</shortName>
        <ecNumber evidence="2 7">2.4.2.10</ecNumber>
    </recommendedName>
</protein>
<accession>A0A523TAD8</accession>
<evidence type="ECO:0000256" key="2">
    <source>
        <dbReference type="ARBA" id="ARBA00011971"/>
    </source>
</evidence>
<evidence type="ECO:0000256" key="6">
    <source>
        <dbReference type="ARBA" id="ARBA00022975"/>
    </source>
</evidence>
<evidence type="ECO:0000256" key="3">
    <source>
        <dbReference type="ARBA" id="ARBA00022676"/>
    </source>
</evidence>
<dbReference type="Proteomes" id="UP000316517">
    <property type="component" value="Unassembled WGS sequence"/>
</dbReference>
<comment type="subunit">
    <text evidence="7">Homodimer.</text>
</comment>
<dbReference type="NCBIfam" id="TIGR01367">
    <property type="entry name" value="pyrE_Therm"/>
    <property type="match status" value="1"/>
</dbReference>
<dbReference type="SUPFAM" id="SSF53271">
    <property type="entry name" value="PRTase-like"/>
    <property type="match status" value="1"/>
</dbReference>
<organism evidence="9 10">
    <name type="scientific">Aerophobetes bacterium</name>
    <dbReference type="NCBI Taxonomy" id="2030807"/>
    <lineage>
        <taxon>Bacteria</taxon>
        <taxon>Candidatus Aerophobota</taxon>
    </lineage>
</organism>
<keyword evidence="6 7" id="KW-0665">Pyrimidine biosynthesis</keyword>
<evidence type="ECO:0000313" key="9">
    <source>
        <dbReference type="EMBL" id="TET27290.1"/>
    </source>
</evidence>